<gene>
    <name evidence="2" type="ORF">KT71_11499</name>
</gene>
<protein>
    <submittedName>
        <fullName evidence="2">Uncharacterized protein</fullName>
    </submittedName>
</protein>
<dbReference type="HOGENOM" id="CLU_1178622_0_0_6"/>
<feature type="region of interest" description="Disordered" evidence="1">
    <location>
        <begin position="216"/>
        <end position="236"/>
    </location>
</feature>
<keyword evidence="3" id="KW-1185">Reference proteome</keyword>
<accession>A4AB51</accession>
<name>A4AB51_9GAMM</name>
<dbReference type="OrthoDB" id="1436400at2"/>
<reference evidence="2 3" key="1">
    <citation type="journal article" date="2007" name="Proc. Natl. Acad. Sci. U.S.A.">
        <title>Characterization of a marine gammaproteobacterium capable of aerobic anoxygenic photosynthesis.</title>
        <authorList>
            <person name="Fuchs B.M."/>
            <person name="Spring S."/>
            <person name="Teeling H."/>
            <person name="Quast C."/>
            <person name="Wulf J."/>
            <person name="Schattenhofer M."/>
            <person name="Yan S."/>
            <person name="Ferriera S."/>
            <person name="Johnson J."/>
            <person name="Glockner F.O."/>
            <person name="Amann R."/>
        </authorList>
    </citation>
    <scope>NUCLEOTIDE SEQUENCE [LARGE SCALE GENOMIC DNA]</scope>
    <source>
        <strain evidence="2">KT71</strain>
    </source>
</reference>
<comment type="caution">
    <text evidence="2">The sequence shown here is derived from an EMBL/GenBank/DDBJ whole genome shotgun (WGS) entry which is preliminary data.</text>
</comment>
<sequence>MTAKNETFELVDVDPWGKNNGGLVPKNASLVCIYGLNLGPDSITEALYLRIFNEHVELWFAHPRSHDLDNAASPSSLAFSDKQARAVLANRSGDTNTDAQSLFIALIRARWGHAWPGRFYVPGVLSEQVYQKTLTGIAREGDLMASQASAIETSVVRTARELRLQPEPTGTSPSAWRARCSETNHSLYISTDSNTFGCGYCRRKGGEDELRAFVGDRRQGGAPPTMVAQGREDENS</sequence>
<dbReference type="STRING" id="314285.KT71_11499"/>
<organism evidence="2 3">
    <name type="scientific">Congregibacter litoralis KT71</name>
    <dbReference type="NCBI Taxonomy" id="314285"/>
    <lineage>
        <taxon>Bacteria</taxon>
        <taxon>Pseudomonadati</taxon>
        <taxon>Pseudomonadota</taxon>
        <taxon>Gammaproteobacteria</taxon>
        <taxon>Cellvibrionales</taxon>
        <taxon>Halieaceae</taxon>
        <taxon>Congregibacter</taxon>
    </lineage>
</organism>
<dbReference type="EMBL" id="AAOA02000003">
    <property type="protein sequence ID" value="EAQ96923.1"/>
    <property type="molecule type" value="Genomic_DNA"/>
</dbReference>
<dbReference type="RefSeq" id="WP_008294732.1">
    <property type="nucleotide sequence ID" value="NZ_CM002299.1"/>
</dbReference>
<evidence type="ECO:0000313" key="2">
    <source>
        <dbReference type="EMBL" id="EAQ96923.1"/>
    </source>
</evidence>
<reference evidence="2 3" key="2">
    <citation type="journal article" date="2009" name="PLoS ONE">
        <title>The photosynthetic apparatus and its regulation in the aerobic gammaproteobacterium Congregibacter litoralis gen. nov., sp. nov.</title>
        <authorList>
            <person name="Spring S."/>
            <person name="Lunsdorf H."/>
            <person name="Fuchs B.M."/>
            <person name="Tindall B.J."/>
        </authorList>
    </citation>
    <scope>NUCLEOTIDE SEQUENCE [LARGE SCALE GENOMIC DNA]</scope>
    <source>
        <strain evidence="2">KT71</strain>
    </source>
</reference>
<proteinExistence type="predicted"/>
<evidence type="ECO:0000256" key="1">
    <source>
        <dbReference type="SAM" id="MobiDB-lite"/>
    </source>
</evidence>
<dbReference type="eggNOG" id="ENOG50339UY">
    <property type="taxonomic scope" value="Bacteria"/>
</dbReference>
<dbReference type="Proteomes" id="UP000019205">
    <property type="component" value="Chromosome"/>
</dbReference>
<dbReference type="AlphaFoldDB" id="A4AB51"/>
<evidence type="ECO:0000313" key="3">
    <source>
        <dbReference type="Proteomes" id="UP000019205"/>
    </source>
</evidence>